<dbReference type="OrthoDB" id="9811788at2"/>
<gene>
    <name evidence="7" type="ORF">IBG28_12275</name>
</gene>
<dbReference type="Proteomes" id="UP000516370">
    <property type="component" value="Chromosome"/>
</dbReference>
<dbReference type="PANTHER" id="PTHR42740">
    <property type="entry name" value="RIBONUCLEASE VAPC3"/>
    <property type="match status" value="1"/>
</dbReference>
<keyword evidence="1" id="KW-1277">Toxin-antitoxin system</keyword>
<dbReference type="GO" id="GO:0046872">
    <property type="term" value="F:metal ion binding"/>
    <property type="evidence" value="ECO:0007669"/>
    <property type="project" value="UniProtKB-KW"/>
</dbReference>
<dbReference type="Pfam" id="PF01850">
    <property type="entry name" value="PIN"/>
    <property type="match status" value="1"/>
</dbReference>
<sequence length="133" mass="15147">MIIVDTSVWIDYFKGLDTPETLALDSALGDEEVAIGDLILLEILQGFRADKDYKIAKKHLTALHQFNMLTPDLAVKAADNYRKLRKQGITIRKTADVIIATFCIENRLPLLYADKDFIPFTQYLKLRSVTEKT</sequence>
<evidence type="ECO:0000256" key="2">
    <source>
        <dbReference type="ARBA" id="ARBA00022722"/>
    </source>
</evidence>
<evidence type="ECO:0000256" key="5">
    <source>
        <dbReference type="ARBA" id="ARBA00022842"/>
    </source>
</evidence>
<dbReference type="SUPFAM" id="SSF88723">
    <property type="entry name" value="PIN domain-like"/>
    <property type="match status" value="1"/>
</dbReference>
<organism evidence="7 8">
    <name type="scientific">Marinomonas arctica</name>
    <dbReference type="NCBI Taxonomy" id="383750"/>
    <lineage>
        <taxon>Bacteria</taxon>
        <taxon>Pseudomonadati</taxon>
        <taxon>Pseudomonadota</taxon>
        <taxon>Gammaproteobacteria</taxon>
        <taxon>Oceanospirillales</taxon>
        <taxon>Oceanospirillaceae</taxon>
        <taxon>Marinomonas</taxon>
    </lineage>
</organism>
<proteinExistence type="predicted"/>
<feature type="domain" description="PIN" evidence="6">
    <location>
        <begin position="2"/>
        <end position="117"/>
    </location>
</feature>
<keyword evidence="8" id="KW-1185">Reference proteome</keyword>
<dbReference type="InterPro" id="IPR002716">
    <property type="entry name" value="PIN_dom"/>
</dbReference>
<evidence type="ECO:0000313" key="7">
    <source>
        <dbReference type="EMBL" id="QNT04498.1"/>
    </source>
</evidence>
<dbReference type="KEGG" id="mard:IBG28_12275"/>
<reference evidence="7 8" key="1">
    <citation type="submission" date="2020-09" db="EMBL/GenBank/DDBJ databases">
        <title>Complete genome sequence of an Arctic sea ice bacterium Marinomonas arctica BSI20414.</title>
        <authorList>
            <person name="Liao L."/>
            <person name="Chen B."/>
        </authorList>
    </citation>
    <scope>NUCLEOTIDE SEQUENCE [LARGE SCALE GENOMIC DNA]</scope>
    <source>
        <strain evidence="7 8">BSI20414</strain>
    </source>
</reference>
<dbReference type="AlphaFoldDB" id="A0A7H1J1Y2"/>
<dbReference type="GO" id="GO:0016787">
    <property type="term" value="F:hydrolase activity"/>
    <property type="evidence" value="ECO:0007669"/>
    <property type="project" value="UniProtKB-KW"/>
</dbReference>
<dbReference type="RefSeq" id="WP_111607201.1">
    <property type="nucleotide sequence ID" value="NZ_BMLJ01000011.1"/>
</dbReference>
<keyword evidence="3" id="KW-0479">Metal-binding</keyword>
<dbReference type="CDD" id="cd18760">
    <property type="entry name" value="PIN_MtVapC3-like"/>
    <property type="match status" value="1"/>
</dbReference>
<protein>
    <submittedName>
        <fullName evidence="7">PIN domain nuclease</fullName>
    </submittedName>
</protein>
<dbReference type="InterPro" id="IPR029060">
    <property type="entry name" value="PIN-like_dom_sf"/>
</dbReference>
<evidence type="ECO:0000313" key="8">
    <source>
        <dbReference type="Proteomes" id="UP000516370"/>
    </source>
</evidence>
<dbReference type="GO" id="GO:0004540">
    <property type="term" value="F:RNA nuclease activity"/>
    <property type="evidence" value="ECO:0007669"/>
    <property type="project" value="TreeGrafter"/>
</dbReference>
<evidence type="ECO:0000259" key="6">
    <source>
        <dbReference type="Pfam" id="PF01850"/>
    </source>
</evidence>
<accession>A0A7H1J1Y2</accession>
<keyword evidence="5" id="KW-0460">Magnesium</keyword>
<keyword evidence="4" id="KW-0378">Hydrolase</keyword>
<keyword evidence="2" id="KW-0540">Nuclease</keyword>
<dbReference type="PANTHER" id="PTHR42740:SF1">
    <property type="entry name" value="RIBONUCLEASE VAPC3"/>
    <property type="match status" value="1"/>
</dbReference>
<evidence type="ECO:0000256" key="1">
    <source>
        <dbReference type="ARBA" id="ARBA00022649"/>
    </source>
</evidence>
<dbReference type="EMBL" id="CP061081">
    <property type="protein sequence ID" value="QNT04498.1"/>
    <property type="molecule type" value="Genomic_DNA"/>
</dbReference>
<evidence type="ECO:0000256" key="4">
    <source>
        <dbReference type="ARBA" id="ARBA00022801"/>
    </source>
</evidence>
<dbReference type="InterPro" id="IPR051749">
    <property type="entry name" value="PINc/VapC_TA_RNase"/>
</dbReference>
<dbReference type="Gene3D" id="3.40.50.1010">
    <property type="entry name" value="5'-nuclease"/>
    <property type="match status" value="1"/>
</dbReference>
<name>A0A7H1J1Y2_9GAMM</name>
<evidence type="ECO:0000256" key="3">
    <source>
        <dbReference type="ARBA" id="ARBA00022723"/>
    </source>
</evidence>